<organism evidence="2 3">
    <name type="scientific">Trametes pubescens</name>
    <name type="common">White-rot fungus</name>
    <dbReference type="NCBI Taxonomy" id="154538"/>
    <lineage>
        <taxon>Eukaryota</taxon>
        <taxon>Fungi</taxon>
        <taxon>Dikarya</taxon>
        <taxon>Basidiomycota</taxon>
        <taxon>Agaricomycotina</taxon>
        <taxon>Agaricomycetes</taxon>
        <taxon>Polyporales</taxon>
        <taxon>Polyporaceae</taxon>
        <taxon>Trametes</taxon>
    </lineage>
</organism>
<gene>
    <name evidence="2" type="ORF">TRAPUB_8745</name>
</gene>
<evidence type="ECO:0000313" key="3">
    <source>
        <dbReference type="Proteomes" id="UP000184267"/>
    </source>
</evidence>
<dbReference type="AlphaFoldDB" id="A0A1M2W4K7"/>
<dbReference type="STRING" id="154538.A0A1M2W4K7"/>
<name>A0A1M2W4K7_TRAPU</name>
<evidence type="ECO:0000256" key="1">
    <source>
        <dbReference type="SAM" id="MobiDB-lite"/>
    </source>
</evidence>
<dbReference type="Proteomes" id="UP000184267">
    <property type="component" value="Unassembled WGS sequence"/>
</dbReference>
<reference evidence="2 3" key="1">
    <citation type="submission" date="2016-10" db="EMBL/GenBank/DDBJ databases">
        <title>Genome sequence of the basidiomycete white-rot fungus Trametes pubescens.</title>
        <authorList>
            <person name="Makela M.R."/>
            <person name="Granchi Z."/>
            <person name="Peng M."/>
            <person name="De Vries R.P."/>
            <person name="Grigoriev I."/>
            <person name="Riley R."/>
            <person name="Hilden K."/>
        </authorList>
    </citation>
    <scope>NUCLEOTIDE SEQUENCE [LARGE SCALE GENOMIC DNA]</scope>
    <source>
        <strain evidence="2 3">FBCC735</strain>
    </source>
</reference>
<sequence>MLYRYAITDAAADWSAAEAQVAKIATEGGASKSTLVSVKAAAGAKRKAEDGAQADGKGAGADKKARRSMSKKSKR</sequence>
<accession>A0A1M2W4K7</accession>
<dbReference type="EMBL" id="MNAD01000252">
    <property type="protein sequence ID" value="OJT14692.1"/>
    <property type="molecule type" value="Genomic_DNA"/>
</dbReference>
<protein>
    <submittedName>
        <fullName evidence="2">Uncharacterized protein</fullName>
    </submittedName>
</protein>
<feature type="region of interest" description="Disordered" evidence="1">
    <location>
        <begin position="42"/>
        <end position="75"/>
    </location>
</feature>
<proteinExistence type="predicted"/>
<keyword evidence="3" id="KW-1185">Reference proteome</keyword>
<feature type="compositionally biased region" description="Basic residues" evidence="1">
    <location>
        <begin position="64"/>
        <end position="75"/>
    </location>
</feature>
<comment type="caution">
    <text evidence="2">The sequence shown here is derived from an EMBL/GenBank/DDBJ whole genome shotgun (WGS) entry which is preliminary data.</text>
</comment>
<evidence type="ECO:0000313" key="2">
    <source>
        <dbReference type="EMBL" id="OJT14692.1"/>
    </source>
</evidence>